<dbReference type="SUPFAM" id="SSF52058">
    <property type="entry name" value="L domain-like"/>
    <property type="match status" value="1"/>
</dbReference>
<keyword evidence="4" id="KW-1185">Reference proteome</keyword>
<dbReference type="RefSeq" id="WP_264846989.1">
    <property type="nucleotide sequence ID" value="NZ_BPMA01000037.1"/>
</dbReference>
<evidence type="ECO:0000313" key="1">
    <source>
        <dbReference type="EMBL" id="GJM50448.1"/>
    </source>
</evidence>
<gene>
    <name evidence="1" type="ORF">RCZ15_14210</name>
    <name evidence="2" type="ORF">RCZ16_22590</name>
</gene>
<dbReference type="InterPro" id="IPR026906">
    <property type="entry name" value="LRR_5"/>
</dbReference>
<dbReference type="AlphaFoldDB" id="A0AAV5AZ84"/>
<dbReference type="Gene3D" id="3.40.50.12480">
    <property type="match status" value="1"/>
</dbReference>
<dbReference type="Proteomes" id="UP001208692">
    <property type="component" value="Unassembled WGS sequence"/>
</dbReference>
<evidence type="ECO:0000313" key="2">
    <source>
        <dbReference type="EMBL" id="GJM53943.1"/>
    </source>
</evidence>
<protein>
    <submittedName>
        <fullName evidence="1">Uncharacterized protein</fullName>
    </submittedName>
</protein>
<comment type="caution">
    <text evidence="1">The sequence shown here is derived from an EMBL/GenBank/DDBJ whole genome shotgun (WGS) entry which is preliminary data.</text>
</comment>
<dbReference type="Proteomes" id="UP001207736">
    <property type="component" value="Unassembled WGS sequence"/>
</dbReference>
<proteinExistence type="predicted"/>
<dbReference type="InterPro" id="IPR053139">
    <property type="entry name" value="Surface_bspA-like"/>
</dbReference>
<sequence length="367" mass="40254">MRKLAFFLSIITLISCNKNEQTQQDFSIEKNSLSLLVQKEESVKIVSGSKEYTLSVSDPTIVTASIEQELIKIVGQKQGQTQVVVTDTKSNQSQTIKVTVFDKLSLETSALSLNPDRKVVVNITTGSEQYQVKSDNKSVATAELKNGKEIHITTIANGQAKIIVTDSQTNDIQEITLIVQSDIIINQEGVLTKYTAQIPDDGKLILTNIKAIDKEVFKNNQNITHLVLEGVETIGENAFASCQAIETISISGVKTIEKLAFSFNAELKSVTITNPVNTDLVINTQAFANCPNLESVVLPSETKELKSNVFSFCRSLQTITSNSIEAPKIARNTFPSSLKAQGKLIVPKGSKDKYTTWESSFSTIQEQ</sequence>
<dbReference type="InterPro" id="IPR032675">
    <property type="entry name" value="LRR_dom_sf"/>
</dbReference>
<organism evidence="1 3">
    <name type="scientific">Capnocytophaga catalasegens</name>
    <dbReference type="NCBI Taxonomy" id="1004260"/>
    <lineage>
        <taxon>Bacteria</taxon>
        <taxon>Pseudomonadati</taxon>
        <taxon>Bacteroidota</taxon>
        <taxon>Flavobacteriia</taxon>
        <taxon>Flavobacteriales</taxon>
        <taxon>Flavobacteriaceae</taxon>
        <taxon>Capnocytophaga</taxon>
    </lineage>
</organism>
<dbReference type="PROSITE" id="PS51257">
    <property type="entry name" value="PROKAR_LIPOPROTEIN"/>
    <property type="match status" value="1"/>
</dbReference>
<dbReference type="Pfam" id="PF13306">
    <property type="entry name" value="LRR_5"/>
    <property type="match status" value="1"/>
</dbReference>
<evidence type="ECO:0000313" key="3">
    <source>
        <dbReference type="Proteomes" id="UP001207736"/>
    </source>
</evidence>
<dbReference type="EMBL" id="BQKA01000027">
    <property type="protein sequence ID" value="GJM50448.1"/>
    <property type="molecule type" value="Genomic_DNA"/>
</dbReference>
<dbReference type="Gene3D" id="3.80.10.10">
    <property type="entry name" value="Ribonuclease Inhibitor"/>
    <property type="match status" value="1"/>
</dbReference>
<dbReference type="PANTHER" id="PTHR45661:SF3">
    <property type="entry name" value="IG-LIKE DOMAIN-CONTAINING PROTEIN"/>
    <property type="match status" value="1"/>
</dbReference>
<accession>A0AAV5AZ84</accession>
<evidence type="ECO:0000313" key="4">
    <source>
        <dbReference type="Proteomes" id="UP001208692"/>
    </source>
</evidence>
<reference evidence="1 4" key="1">
    <citation type="submission" date="2021-11" db="EMBL/GenBank/DDBJ databases">
        <title>Draft genome sequence of Capnocytophaga sp. strain KC07075 isolated from cat oral cavity.</title>
        <authorList>
            <person name="Suzuki M."/>
            <person name="Imaoka K."/>
            <person name="Kimura M."/>
            <person name="Morikawa S."/>
            <person name="Maeda K."/>
        </authorList>
    </citation>
    <scope>NUCLEOTIDE SEQUENCE</scope>
    <source>
        <strain evidence="1">KC07075</strain>
        <strain evidence="2 4">KC07079</strain>
    </source>
</reference>
<name>A0AAV5AZ84_9FLAO</name>
<dbReference type="EMBL" id="BQKB01000053">
    <property type="protein sequence ID" value="GJM53943.1"/>
    <property type="molecule type" value="Genomic_DNA"/>
</dbReference>
<dbReference type="PANTHER" id="PTHR45661">
    <property type="entry name" value="SURFACE ANTIGEN"/>
    <property type="match status" value="1"/>
</dbReference>